<keyword evidence="1" id="KW-0175">Coiled coil</keyword>
<dbReference type="OrthoDB" id="2663226at2"/>
<evidence type="ECO:0000313" key="5">
    <source>
        <dbReference type="Proteomes" id="UP000239720"/>
    </source>
</evidence>
<dbReference type="InterPro" id="IPR027417">
    <property type="entry name" value="P-loop_NTPase"/>
</dbReference>
<evidence type="ECO:0000313" key="4">
    <source>
        <dbReference type="Proteomes" id="UP000233534"/>
    </source>
</evidence>
<dbReference type="EMBL" id="NEMB01000003">
    <property type="protein sequence ID" value="PQQ67067.1"/>
    <property type="molecule type" value="Genomic_DNA"/>
</dbReference>
<dbReference type="Proteomes" id="UP000239720">
    <property type="component" value="Unassembled WGS sequence"/>
</dbReference>
<dbReference type="RefSeq" id="WP_101300024.1">
    <property type="nucleotide sequence ID" value="NZ_CP025197.1"/>
</dbReference>
<dbReference type="KEGG" id="hsc:HVS_05620"/>
<feature type="coiled-coil region" evidence="1">
    <location>
        <begin position="118"/>
        <end position="186"/>
    </location>
</feature>
<gene>
    <name evidence="3" type="ORF">B9R14_10160</name>
    <name evidence="2" type="ORF">HVS_05620</name>
</gene>
<dbReference type="SUPFAM" id="SSF52540">
    <property type="entry name" value="P-loop containing nucleoside triphosphate hydrolases"/>
    <property type="match status" value="1"/>
</dbReference>
<dbReference type="AlphaFoldDB" id="A0A2K9EAC3"/>
<protein>
    <submittedName>
        <fullName evidence="2">Uncharacterized protein</fullName>
    </submittedName>
</protein>
<sequence>MRILLIAGTMHDITLCYRGEKASIVNREVLFLDNALEFIETLDMMPEGLLIIEQFFSNDFSDDNLISLLEWMKDNNMRDVPVVFLTRDYYKASGIISEYPNVTIMVSDYVRIPAFLLKEAYEKLTVKAKENLKEEKNLKEKIQKEEKDDAKKKKSILDRFKLSFKKNQESEEINQLAKEFEKISRSINRVVAITGRRVSGVTSSVVNIAVEASKRGLNTIIVDMDIDYRSTNMYFSEFHEKTKRDEEMNASLIRTLAKPQDYMITAFNIKENLWLTSLGYDFNDARLIEQFYNSVKLSGMLSVFRNQFNLIILDMPLDLLKNFKEALIYVDVFGLCVSNNLHSILSTLRNLEVVFDPGSLMHINAKSKLLVTKYNNRSRFQGDIFTQDRICQVMTSGLSKHFTYPITSAGIIPFSQEFDLQIERDIPIIYTAKDFEEAFGNILLRLMEGAK</sequence>
<proteinExistence type="predicted"/>
<dbReference type="Proteomes" id="UP000233534">
    <property type="component" value="Chromosome"/>
</dbReference>
<organism evidence="2 4">
    <name type="scientific">Acetivibrio saccincola</name>
    <dbReference type="NCBI Taxonomy" id="1677857"/>
    <lineage>
        <taxon>Bacteria</taxon>
        <taxon>Bacillati</taxon>
        <taxon>Bacillota</taxon>
        <taxon>Clostridia</taxon>
        <taxon>Eubacteriales</taxon>
        <taxon>Oscillospiraceae</taxon>
        <taxon>Acetivibrio</taxon>
    </lineage>
</organism>
<reference evidence="2 4" key="1">
    <citation type="submission" date="2017-12" db="EMBL/GenBank/DDBJ databases">
        <title>Complete genome sequence of Herbivorax saccincola GGR1, a novel Cellulosome-producing hydrolytic bacterium in a thermophilic biogas plant, established by Illumina and Nanopore MinION sequencing.</title>
        <authorList>
            <person name="Pechtl A."/>
            <person name="Ruckert C."/>
            <person name="Koeck D.E."/>
            <person name="Maus I."/>
            <person name="Winkler A."/>
            <person name="Kalinowski J."/>
            <person name="Puhler A."/>
            <person name="Schwarz W.W."/>
            <person name="Zverlov V.V."/>
            <person name="Schluter A."/>
            <person name="Liebl W."/>
        </authorList>
    </citation>
    <scope>NUCLEOTIDE SEQUENCE [LARGE SCALE GENOMIC DNA]</scope>
    <source>
        <strain evidence="2">GGR1</strain>
        <strain evidence="4">SR1</strain>
    </source>
</reference>
<evidence type="ECO:0000313" key="3">
    <source>
        <dbReference type="EMBL" id="PQQ67067.1"/>
    </source>
</evidence>
<dbReference type="Gene3D" id="3.40.50.300">
    <property type="entry name" value="P-loop containing nucleotide triphosphate hydrolases"/>
    <property type="match status" value="1"/>
</dbReference>
<reference evidence="3 5" key="2">
    <citation type="journal article" date="2018" name="Syst. Appl. Microbiol.">
        <title>Characterization and high-quality draft genome sequence of Herbivorax saccincola A7, an anaerobic, alkaliphilic, thermophilic, cellulolytic, and xylanolytic bacterium.</title>
        <authorList>
            <person name="Aikawa S."/>
            <person name="Baramee S."/>
            <person name="Sermsathanaswadi J."/>
            <person name="Thianheng P."/>
            <person name="Tachaapaikoon C."/>
            <person name="Shikata A."/>
            <person name="Waeonukul R."/>
            <person name="Pason P."/>
            <person name="Ratanakhanokchai K."/>
            <person name="Kosugi A."/>
        </authorList>
    </citation>
    <scope>NUCLEOTIDE SEQUENCE [LARGE SCALE GENOMIC DNA]</scope>
    <source>
        <strain evidence="3 5">A7</strain>
    </source>
</reference>
<keyword evidence="4" id="KW-1185">Reference proteome</keyword>
<name>A0A2K9EAC3_9FIRM</name>
<accession>A0A2K9EAC3</accession>
<evidence type="ECO:0000313" key="2">
    <source>
        <dbReference type="EMBL" id="AUG57054.1"/>
    </source>
</evidence>
<dbReference type="EMBL" id="CP025197">
    <property type="protein sequence ID" value="AUG57054.1"/>
    <property type="molecule type" value="Genomic_DNA"/>
</dbReference>
<evidence type="ECO:0000256" key="1">
    <source>
        <dbReference type="SAM" id="Coils"/>
    </source>
</evidence>